<proteinExistence type="predicted"/>
<accession>D9PMN9</accession>
<organism evidence="1">
    <name type="scientific">sediment metagenome</name>
    <dbReference type="NCBI Taxonomy" id="749907"/>
    <lineage>
        <taxon>unclassified sequences</taxon>
        <taxon>metagenomes</taxon>
        <taxon>ecological metagenomes</taxon>
    </lineage>
</organism>
<gene>
    <name evidence="1" type="ORF">LDC_2817</name>
</gene>
<reference evidence="1" key="2">
    <citation type="journal article" date="2011" name="Microb. Ecol.">
        <title>Taxonomic and Functional Metagenomic Profiling of the Microbial Community in the Anoxic Sediment of a Sub-saline Shallow Lake (Laguna de Carrizo, Central Spain).</title>
        <authorList>
            <person name="Ferrer M."/>
            <person name="Guazzaroni M.E."/>
            <person name="Richter M."/>
            <person name="Garcia-Salamanca A."/>
            <person name="Yarza P."/>
            <person name="Suarez-Suarez A."/>
            <person name="Solano J."/>
            <person name="Alcaide M."/>
            <person name="van Dillewijn P."/>
            <person name="Molina-Henares M.A."/>
            <person name="Lopez-Cortes N."/>
            <person name="Al-Ramahi Y."/>
            <person name="Guerrero C."/>
            <person name="Acosta A."/>
            <person name="de Eugenio L.I."/>
            <person name="Martinez V."/>
            <person name="Marques S."/>
            <person name="Rojo F."/>
            <person name="Santero E."/>
            <person name="Genilloud O."/>
            <person name="Perez-Perez J."/>
            <person name="Rossello-Mora R."/>
            <person name="Ramos J.L."/>
        </authorList>
    </citation>
    <scope>NUCLEOTIDE SEQUENCE</scope>
</reference>
<protein>
    <submittedName>
        <fullName evidence="1">Uncharacterized protein</fullName>
    </submittedName>
</protein>
<reference evidence="1" key="1">
    <citation type="submission" date="2010-07" db="EMBL/GenBank/DDBJ databases">
        <authorList>
            <consortium name="CONSOLIDER consortium CSD2007-00005"/>
            <person name="Guazzaroni M.-E."/>
            <person name="Richter M."/>
            <person name="Garcia-Salamanca A."/>
            <person name="Yarza P."/>
            <person name="Ferrer M."/>
        </authorList>
    </citation>
    <scope>NUCLEOTIDE SEQUENCE</scope>
</reference>
<evidence type="ECO:0000313" key="1">
    <source>
        <dbReference type="EMBL" id="EFK95176.1"/>
    </source>
</evidence>
<dbReference type="EMBL" id="ADZX01000857">
    <property type="protein sequence ID" value="EFK95176.1"/>
    <property type="molecule type" value="Genomic_DNA"/>
</dbReference>
<dbReference type="AlphaFoldDB" id="D9PMN9"/>
<name>D9PMN9_9ZZZZ</name>
<comment type="caution">
    <text evidence="1">The sequence shown here is derived from an EMBL/GenBank/DDBJ whole genome shotgun (WGS) entry which is preliminary data.</text>
</comment>
<sequence length="94" mass="10340">MIEEAFYFARFVVFCSQIIEGNADLVNPCVDKFLGRIKIKQGPVGDDCQIMAPGANSFQEFGIVLPEKRLAAGNGTKHGPEFLYNRAVIGEFLA</sequence>